<organism evidence="2 3">
    <name type="scientific">Candidatus Magasanikbacteria bacterium CG_4_9_14_0_2_um_filter_42_11</name>
    <dbReference type="NCBI Taxonomy" id="1974643"/>
    <lineage>
        <taxon>Bacteria</taxon>
        <taxon>Candidatus Magasanikiibacteriota</taxon>
    </lineage>
</organism>
<dbReference type="AlphaFoldDB" id="A0A2M8F8A4"/>
<accession>A0A2M8F8A4</accession>
<dbReference type="EMBL" id="PFRH01000161">
    <property type="protein sequence ID" value="PJC51962.1"/>
    <property type="molecule type" value="Genomic_DNA"/>
</dbReference>
<protein>
    <submittedName>
        <fullName evidence="2">Uncharacterized protein</fullName>
    </submittedName>
</protein>
<reference evidence="3" key="1">
    <citation type="submission" date="2017-09" db="EMBL/GenBank/DDBJ databases">
        <title>Depth-based differentiation of microbial function through sediment-hosted aquifers and enrichment of novel symbionts in the deep terrestrial subsurface.</title>
        <authorList>
            <person name="Probst A.J."/>
            <person name="Ladd B."/>
            <person name="Jarett J.K."/>
            <person name="Geller-Mcgrath D.E."/>
            <person name="Sieber C.M.K."/>
            <person name="Emerson J.B."/>
            <person name="Anantharaman K."/>
            <person name="Thomas B.C."/>
            <person name="Malmstrom R."/>
            <person name="Stieglmeier M."/>
            <person name="Klingl A."/>
            <person name="Woyke T."/>
            <person name="Ryan C.M."/>
            <person name="Banfield J.F."/>
        </authorList>
    </citation>
    <scope>NUCLEOTIDE SEQUENCE [LARGE SCALE GENOMIC DNA]</scope>
</reference>
<gene>
    <name evidence="2" type="ORF">CO030_05385</name>
</gene>
<evidence type="ECO:0000313" key="3">
    <source>
        <dbReference type="Proteomes" id="UP000231456"/>
    </source>
</evidence>
<sequence length="218" mass="23807">MTKQRTIFAAILAALLMFGCDTASTPTNTQTDTVVADAGPKADNPDQLPVQVETTLVISLQYPIIDGDLQIAIYPVGTSPTKVSWTTVTEGNTSFVIDVFVGDVYVIWLRYGDFSNSQTIHVDAEDKTFVVNVNSALGCAQYAEIENYAWTCEGTNIEDENGYYVVEKNGQCYLQKLGSQGSSPQGSYWIYESQGKMSIALCSDPDCWSNCIGTPMLE</sequence>
<name>A0A2M8F8A4_9BACT</name>
<dbReference type="PROSITE" id="PS51257">
    <property type="entry name" value="PROKAR_LIPOPROTEIN"/>
    <property type="match status" value="1"/>
</dbReference>
<keyword evidence="1" id="KW-0732">Signal</keyword>
<feature type="chain" id="PRO_5014702108" evidence="1">
    <location>
        <begin position="24"/>
        <end position="218"/>
    </location>
</feature>
<evidence type="ECO:0000256" key="1">
    <source>
        <dbReference type="SAM" id="SignalP"/>
    </source>
</evidence>
<feature type="signal peptide" evidence="1">
    <location>
        <begin position="1"/>
        <end position="23"/>
    </location>
</feature>
<dbReference type="Proteomes" id="UP000231456">
    <property type="component" value="Unassembled WGS sequence"/>
</dbReference>
<proteinExistence type="predicted"/>
<comment type="caution">
    <text evidence="2">The sequence shown here is derived from an EMBL/GenBank/DDBJ whole genome shotgun (WGS) entry which is preliminary data.</text>
</comment>
<evidence type="ECO:0000313" key="2">
    <source>
        <dbReference type="EMBL" id="PJC51962.1"/>
    </source>
</evidence>